<dbReference type="EC" id="3.4.24.81" evidence="2"/>
<protein>
    <recommendedName>
        <fullName evidence="2">ADAM10 endopeptidase</fullName>
        <ecNumber evidence="2">3.4.24.81</ecNumber>
    </recommendedName>
</protein>
<reference evidence="9" key="1">
    <citation type="submission" date="2021-04" db="EMBL/GenBank/DDBJ databases">
        <authorList>
            <consortium name="Molecular Ecology Group"/>
        </authorList>
    </citation>
    <scope>NUCLEOTIDE SEQUENCE</scope>
</reference>
<keyword evidence="10" id="KW-1185">Reference proteome</keyword>
<dbReference type="AlphaFoldDB" id="A0A8S4A1I5"/>
<dbReference type="SMART" id="SM00050">
    <property type="entry name" value="DISIN"/>
    <property type="match status" value="1"/>
</dbReference>
<keyword evidence="6" id="KW-0472">Membrane</keyword>
<evidence type="ECO:0000256" key="4">
    <source>
        <dbReference type="PROSITE-ProRule" id="PRU00276"/>
    </source>
</evidence>
<dbReference type="InterPro" id="IPR036436">
    <property type="entry name" value="Disintegrin_dom_sf"/>
</dbReference>
<feature type="region of interest" description="Disordered" evidence="5">
    <location>
        <begin position="742"/>
        <end position="829"/>
    </location>
</feature>
<feature type="binding site" evidence="4">
    <location>
        <position position="434"/>
    </location>
    <ligand>
        <name>Zn(2+)</name>
        <dbReference type="ChEBI" id="CHEBI:29105"/>
        <note>catalytic</note>
    </ligand>
</feature>
<sequence>MLNSGVWYNSGLACLSISLVFKQRLRQGFYDDILFTESAALNDYILDYQPLHFNPWHLHEKHHRVTREIDPYLQWNFRAYGRTFNLQLQPAKSIFTDSHELVIGNNPPARVDTSFIYEGNLAGVPSSSAYLSIINGSVSGHVIVPADTTYHIEPARNHFKSSEFHTLIYQESQMNLDPYRHKRNTSETCGGKEIYNKLKNMWRPVKLSEDRSKQKWHETTHNKYSSEANTGEPLSRKKRDFQNNARTCTMSLQADYLLYKHFLEKTNNNESAKEEILALFASHIKALNDIYGQTKFVRSDNPDVFFQHTNFQLQRTKIMDTCKNDGFCKDNLDVSNFLDLTAEENFDQFCLVHTFTYRDFVGGTLGLAWVATAQSPNAGICGKYGDVRDSNNGIARRSLNTGIVTLINFKQEVPPRVSQLTFAHEVGHNFGSQHDTTEKCAPYGTGEPNASDGNYIMFPSATQGNLPNNRQFSTCSKDAIARVLETLAPAGRRPSCFVESDQPFCGNKIVEEGEECDCGMVEECKDSCCIARNDSNAGTSCKRPLNVKCSPSEGPCCSAQCEFESNKQCLQPSDCSEASSSNLTFCSRHSKVCLSGECIGSVCQRINWTECFLTSSEVTGVEQMCYVSCSKKTFYFQVLSFQNNLLVCVCSPCNNYKGYCDVFSGSPCNNYKGYCDVFSKCRNVDAEGPFRQLTDLIFKEETWNTIKTWIEDHWWAVLLMCIGVIVFMGVFVKIFEYNTPSKDPKRKHQTTPAARSQPVPRSQPDKRAGPYTTNVPMQNRQEHGGNQGYNNYAFQGSAFDQDYDSGAVQRPTSSRGQQQFDRVSKARQY</sequence>
<dbReference type="OrthoDB" id="2149267at2759"/>
<dbReference type="GO" id="GO:0046872">
    <property type="term" value="F:metal ion binding"/>
    <property type="evidence" value="ECO:0007669"/>
    <property type="project" value="UniProtKB-KW"/>
</dbReference>
<feature type="active site" evidence="4">
    <location>
        <position position="425"/>
    </location>
</feature>
<gene>
    <name evidence="9" type="ORF">CUNI_LOCUS19720</name>
</gene>
<dbReference type="Gene3D" id="3.40.390.10">
    <property type="entry name" value="Collagenase (Catalytic Domain)"/>
    <property type="match status" value="1"/>
</dbReference>
<proteinExistence type="predicted"/>
<comment type="catalytic activity">
    <reaction evidence="1">
        <text>Endopeptidase of broad specificity.</text>
        <dbReference type="EC" id="3.4.24.81"/>
    </reaction>
</comment>
<comment type="caution">
    <text evidence="4">Lacks conserved residue(s) required for the propagation of feature annotation.</text>
</comment>
<evidence type="ECO:0000256" key="3">
    <source>
        <dbReference type="ARBA" id="ARBA00022685"/>
    </source>
</evidence>
<keyword evidence="4" id="KW-0862">Zinc</keyword>
<feature type="region of interest" description="Disordered" evidence="5">
    <location>
        <begin position="209"/>
        <end position="235"/>
    </location>
</feature>
<evidence type="ECO:0000256" key="5">
    <source>
        <dbReference type="SAM" id="MobiDB-lite"/>
    </source>
</evidence>
<dbReference type="Pfam" id="PF21299">
    <property type="entry name" value="ADAM10_Cys-rich"/>
    <property type="match status" value="1"/>
</dbReference>
<dbReference type="InterPro" id="IPR001762">
    <property type="entry name" value="Disintegrin_dom"/>
</dbReference>
<evidence type="ECO:0000259" key="8">
    <source>
        <dbReference type="PROSITE" id="PS50215"/>
    </source>
</evidence>
<feature type="compositionally biased region" description="Basic and acidic residues" evidence="5">
    <location>
        <begin position="209"/>
        <end position="221"/>
    </location>
</feature>
<feature type="binding site" evidence="4">
    <location>
        <position position="428"/>
    </location>
    <ligand>
        <name>Zn(2+)</name>
        <dbReference type="ChEBI" id="CHEBI:29105"/>
        <note>catalytic</note>
    </ligand>
</feature>
<evidence type="ECO:0000313" key="10">
    <source>
        <dbReference type="Proteomes" id="UP000678393"/>
    </source>
</evidence>
<evidence type="ECO:0000256" key="2">
    <source>
        <dbReference type="ARBA" id="ARBA00012332"/>
    </source>
</evidence>
<dbReference type="Pfam" id="PF13574">
    <property type="entry name" value="Reprolysin_2"/>
    <property type="match status" value="1"/>
</dbReference>
<dbReference type="Proteomes" id="UP000678393">
    <property type="component" value="Unassembled WGS sequence"/>
</dbReference>
<dbReference type="InterPro" id="IPR049038">
    <property type="entry name" value="ADAM10_Cys-rich"/>
</dbReference>
<name>A0A8S4A1I5_9EUPU</name>
<feature type="compositionally biased region" description="Polar residues" evidence="5">
    <location>
        <begin position="810"/>
        <end position="821"/>
    </location>
</feature>
<keyword evidence="6" id="KW-0812">Transmembrane</keyword>
<organism evidence="9 10">
    <name type="scientific">Candidula unifasciata</name>
    <dbReference type="NCBI Taxonomy" id="100452"/>
    <lineage>
        <taxon>Eukaryota</taxon>
        <taxon>Metazoa</taxon>
        <taxon>Spiralia</taxon>
        <taxon>Lophotrochozoa</taxon>
        <taxon>Mollusca</taxon>
        <taxon>Gastropoda</taxon>
        <taxon>Heterobranchia</taxon>
        <taxon>Euthyneura</taxon>
        <taxon>Panpulmonata</taxon>
        <taxon>Eupulmonata</taxon>
        <taxon>Stylommatophora</taxon>
        <taxon>Helicina</taxon>
        <taxon>Helicoidea</taxon>
        <taxon>Geomitridae</taxon>
        <taxon>Candidula</taxon>
    </lineage>
</organism>
<comment type="caution">
    <text evidence="9">The sequence shown here is derived from an EMBL/GenBank/DDBJ whole genome shotgun (WGS) entry which is preliminary data.</text>
</comment>
<evidence type="ECO:0000256" key="1">
    <source>
        <dbReference type="ARBA" id="ARBA00001809"/>
    </source>
</evidence>
<feature type="domain" description="Disintegrin" evidence="7">
    <location>
        <begin position="502"/>
        <end position="593"/>
    </location>
</feature>
<dbReference type="InterPro" id="IPR024079">
    <property type="entry name" value="MetalloPept_cat_dom_sf"/>
</dbReference>
<dbReference type="SUPFAM" id="SSF55486">
    <property type="entry name" value="Metalloproteases ('zincins'), catalytic domain"/>
    <property type="match status" value="1"/>
</dbReference>
<evidence type="ECO:0000259" key="7">
    <source>
        <dbReference type="PROSITE" id="PS50214"/>
    </source>
</evidence>
<evidence type="ECO:0000256" key="6">
    <source>
        <dbReference type="SAM" id="Phobius"/>
    </source>
</evidence>
<keyword evidence="3" id="KW-0165">Cleavage on pair of basic residues</keyword>
<dbReference type="PROSITE" id="PS50215">
    <property type="entry name" value="ADAM_MEPRO"/>
    <property type="match status" value="1"/>
</dbReference>
<dbReference type="Gene3D" id="4.10.70.10">
    <property type="entry name" value="Disintegrin domain"/>
    <property type="match status" value="1"/>
</dbReference>
<dbReference type="GO" id="GO:0007219">
    <property type="term" value="P:Notch signaling pathway"/>
    <property type="evidence" value="ECO:0007669"/>
    <property type="project" value="TreeGrafter"/>
</dbReference>
<dbReference type="GO" id="GO:0004222">
    <property type="term" value="F:metalloendopeptidase activity"/>
    <property type="evidence" value="ECO:0007669"/>
    <property type="project" value="InterPro"/>
</dbReference>
<dbReference type="PANTHER" id="PTHR45702:SF2">
    <property type="entry name" value="KUZBANIAN, ISOFORM A"/>
    <property type="match status" value="1"/>
</dbReference>
<dbReference type="GO" id="GO:0005886">
    <property type="term" value="C:plasma membrane"/>
    <property type="evidence" value="ECO:0007669"/>
    <property type="project" value="TreeGrafter"/>
</dbReference>
<dbReference type="EMBL" id="CAJHNH020006890">
    <property type="protein sequence ID" value="CAG5134162.1"/>
    <property type="molecule type" value="Genomic_DNA"/>
</dbReference>
<dbReference type="PROSITE" id="PS50214">
    <property type="entry name" value="DISINTEGRIN_2"/>
    <property type="match status" value="1"/>
</dbReference>
<feature type="binding site" evidence="4">
    <location>
        <position position="424"/>
    </location>
    <ligand>
        <name>Zn(2+)</name>
        <dbReference type="ChEBI" id="CHEBI:29105"/>
        <note>catalytic</note>
    </ligand>
</feature>
<keyword evidence="6" id="KW-1133">Transmembrane helix</keyword>
<dbReference type="InterPro" id="IPR001590">
    <property type="entry name" value="Peptidase_M12B"/>
</dbReference>
<keyword evidence="4" id="KW-0479">Metal-binding</keyword>
<dbReference type="InterPro" id="IPR051489">
    <property type="entry name" value="ADAM_Metalloproteinase"/>
</dbReference>
<dbReference type="PANTHER" id="PTHR45702">
    <property type="entry name" value="ADAM10/ADAM17 METALLOPEPTIDASE FAMILY MEMBER"/>
    <property type="match status" value="1"/>
</dbReference>
<feature type="transmembrane region" description="Helical" evidence="6">
    <location>
        <begin position="714"/>
        <end position="735"/>
    </location>
</feature>
<accession>A0A8S4A1I5</accession>
<feature type="domain" description="Peptidase M12B" evidence="8">
    <location>
        <begin position="352"/>
        <end position="485"/>
    </location>
</feature>
<evidence type="ECO:0000313" key="9">
    <source>
        <dbReference type="EMBL" id="CAG5134162.1"/>
    </source>
</evidence>
<dbReference type="GO" id="GO:0006509">
    <property type="term" value="P:membrane protein ectodomain proteolysis"/>
    <property type="evidence" value="ECO:0007669"/>
    <property type="project" value="TreeGrafter"/>
</dbReference>